<feature type="domain" description="ABC transporter" evidence="5">
    <location>
        <begin position="2"/>
        <end position="227"/>
    </location>
</feature>
<dbReference type="Pfam" id="PF00005">
    <property type="entry name" value="ABC_tran"/>
    <property type="match status" value="1"/>
</dbReference>
<reference evidence="6" key="2">
    <citation type="submission" date="2021-04" db="EMBL/GenBank/DDBJ databases">
        <authorList>
            <person name="Gilroy R."/>
        </authorList>
    </citation>
    <scope>NUCLEOTIDE SEQUENCE</scope>
    <source>
        <strain evidence="6">CHK169-2315</strain>
    </source>
</reference>
<evidence type="ECO:0000256" key="4">
    <source>
        <dbReference type="ARBA" id="ARBA00022840"/>
    </source>
</evidence>
<dbReference type="SMART" id="SM00382">
    <property type="entry name" value="AAA"/>
    <property type="match status" value="1"/>
</dbReference>
<dbReference type="PROSITE" id="PS00211">
    <property type="entry name" value="ABC_TRANSPORTER_1"/>
    <property type="match status" value="1"/>
</dbReference>
<name>A0A9D1PJN1_9BACI</name>
<dbReference type="PROSITE" id="PS50893">
    <property type="entry name" value="ABC_TRANSPORTER_2"/>
    <property type="match status" value="1"/>
</dbReference>
<evidence type="ECO:0000256" key="3">
    <source>
        <dbReference type="ARBA" id="ARBA00022741"/>
    </source>
</evidence>
<dbReference type="GO" id="GO:0016887">
    <property type="term" value="F:ATP hydrolysis activity"/>
    <property type="evidence" value="ECO:0007669"/>
    <property type="project" value="InterPro"/>
</dbReference>
<accession>A0A9D1PJN1</accession>
<dbReference type="AlphaFoldDB" id="A0A9D1PJN1"/>
<comment type="similarity">
    <text evidence="1">Belongs to the ABC transporter superfamily.</text>
</comment>
<evidence type="ECO:0000313" key="6">
    <source>
        <dbReference type="EMBL" id="HIV73529.1"/>
    </source>
</evidence>
<dbReference type="Proteomes" id="UP000823937">
    <property type="component" value="Unassembled WGS sequence"/>
</dbReference>
<dbReference type="CDD" id="cd03230">
    <property type="entry name" value="ABC_DR_subfamily_A"/>
    <property type="match status" value="1"/>
</dbReference>
<evidence type="ECO:0000256" key="1">
    <source>
        <dbReference type="ARBA" id="ARBA00005417"/>
    </source>
</evidence>
<dbReference type="InterPro" id="IPR017871">
    <property type="entry name" value="ABC_transporter-like_CS"/>
</dbReference>
<organism evidence="6 7">
    <name type="scientific">Candidatus Pseudogracilibacillus intestinigallinarum</name>
    <dbReference type="NCBI Taxonomy" id="2838742"/>
    <lineage>
        <taxon>Bacteria</taxon>
        <taxon>Bacillati</taxon>
        <taxon>Bacillota</taxon>
        <taxon>Bacilli</taxon>
        <taxon>Bacillales</taxon>
        <taxon>Bacillaceae</taxon>
        <taxon>Pseudogracilibacillus</taxon>
    </lineage>
</organism>
<dbReference type="PANTHER" id="PTHR43335">
    <property type="entry name" value="ABC TRANSPORTER, ATP-BINDING PROTEIN"/>
    <property type="match status" value="1"/>
</dbReference>
<dbReference type="Gene3D" id="3.40.50.300">
    <property type="entry name" value="P-loop containing nucleotide triphosphate hydrolases"/>
    <property type="match status" value="1"/>
</dbReference>
<protein>
    <submittedName>
        <fullName evidence="6">ABC transporter ATP-binding protein</fullName>
    </submittedName>
</protein>
<evidence type="ECO:0000259" key="5">
    <source>
        <dbReference type="PROSITE" id="PS50893"/>
    </source>
</evidence>
<evidence type="ECO:0000256" key="2">
    <source>
        <dbReference type="ARBA" id="ARBA00022448"/>
    </source>
</evidence>
<keyword evidence="3" id="KW-0547">Nucleotide-binding</keyword>
<reference evidence="6" key="1">
    <citation type="journal article" date="2021" name="PeerJ">
        <title>Extensive microbial diversity within the chicken gut microbiome revealed by metagenomics and culture.</title>
        <authorList>
            <person name="Gilroy R."/>
            <person name="Ravi A."/>
            <person name="Getino M."/>
            <person name="Pursley I."/>
            <person name="Horton D.L."/>
            <person name="Alikhan N.F."/>
            <person name="Baker D."/>
            <person name="Gharbi K."/>
            <person name="Hall N."/>
            <person name="Watson M."/>
            <person name="Adriaenssens E.M."/>
            <person name="Foster-Nyarko E."/>
            <person name="Jarju S."/>
            <person name="Secka A."/>
            <person name="Antonio M."/>
            <person name="Oren A."/>
            <person name="Chaudhuri R.R."/>
            <person name="La Ragione R."/>
            <person name="Hildebrand F."/>
            <person name="Pallen M.J."/>
        </authorList>
    </citation>
    <scope>NUCLEOTIDE SEQUENCE</scope>
    <source>
        <strain evidence="6">CHK169-2315</strain>
    </source>
</reference>
<dbReference type="InterPro" id="IPR027417">
    <property type="entry name" value="P-loop_NTPase"/>
</dbReference>
<gene>
    <name evidence="6" type="ORF">H9895_00430</name>
</gene>
<dbReference type="EMBL" id="DXHX01000009">
    <property type="protein sequence ID" value="HIV73529.1"/>
    <property type="molecule type" value="Genomic_DNA"/>
</dbReference>
<dbReference type="InterPro" id="IPR025302">
    <property type="entry name" value="DrrA1/2-like_C"/>
</dbReference>
<dbReference type="PANTHER" id="PTHR43335:SF11">
    <property type="entry name" value="ABC TRANSPORTER RELATED"/>
    <property type="match status" value="1"/>
</dbReference>
<dbReference type="InterPro" id="IPR003439">
    <property type="entry name" value="ABC_transporter-like_ATP-bd"/>
</dbReference>
<keyword evidence="4 6" id="KW-0067">ATP-binding</keyword>
<dbReference type="Pfam" id="PF13732">
    <property type="entry name" value="DrrA1-3_C"/>
    <property type="match status" value="1"/>
</dbReference>
<evidence type="ECO:0000313" key="7">
    <source>
        <dbReference type="Proteomes" id="UP000823937"/>
    </source>
</evidence>
<dbReference type="GO" id="GO:0005524">
    <property type="term" value="F:ATP binding"/>
    <property type="evidence" value="ECO:0007669"/>
    <property type="project" value="UniProtKB-KW"/>
</dbReference>
<comment type="caution">
    <text evidence="6">The sequence shown here is derived from an EMBL/GenBank/DDBJ whole genome shotgun (WGS) entry which is preliminary data.</text>
</comment>
<dbReference type="SUPFAM" id="SSF52540">
    <property type="entry name" value="P-loop containing nucleoside triphosphate hydrolases"/>
    <property type="match status" value="1"/>
</dbReference>
<sequence length="302" mass="34260">MFQIKNLTKTYGKTTVVDNVSFTLEHNRCIALIGPNGAGKTTTLRMLTGAIKRTNGTCIKTDQKEADIRKYIGYLPQEPTFYPWMTGIQFLTYCANIHEISKELAKERIDEVLKQVDIYDARNKRIGAYSGGMKQRLGIAQAIIHKPSLLLLDEPVSALDPIGRRDVLTLMEQLKKEMTILFSTHILNDADEVSDELILMHHGKVVESGNMATLRKKYETAIIDIQFSENNEVYEQHVRALPSVIDISKSRSMMHVSVTDIKDARREILEKSMTENWPLHHFAVNEASLEDMFMKVVQSCSG</sequence>
<dbReference type="InterPro" id="IPR003593">
    <property type="entry name" value="AAA+_ATPase"/>
</dbReference>
<proteinExistence type="inferred from homology"/>
<keyword evidence="2" id="KW-0813">Transport</keyword>